<dbReference type="RefSeq" id="WP_107567468.1">
    <property type="nucleotide sequence ID" value="NZ_PYYB01000001.1"/>
</dbReference>
<dbReference type="EMBL" id="PYYB01000001">
    <property type="protein sequence ID" value="PTL59032.1"/>
    <property type="molecule type" value="Genomic_DNA"/>
</dbReference>
<feature type="signal peptide" evidence="1">
    <location>
        <begin position="1"/>
        <end position="24"/>
    </location>
</feature>
<evidence type="ECO:0000256" key="1">
    <source>
        <dbReference type="SAM" id="SignalP"/>
    </source>
</evidence>
<evidence type="ECO:0000313" key="2">
    <source>
        <dbReference type="EMBL" id="PTL59032.1"/>
    </source>
</evidence>
<keyword evidence="3" id="KW-1185">Reference proteome</keyword>
<dbReference type="Proteomes" id="UP000240739">
    <property type="component" value="Unassembled WGS sequence"/>
</dbReference>
<sequence>MTRLRAVLLLVLVLAASVAGVVVASGGPPDPAPPRAGDDVPGVVSIGRPVERPPVAGAPPTGTIELRATDPDGGPTVGVLQFPWSKVRRGALVRYACHAQGPEARLPRYPTAEGGPCRPLGTRGDGPWSVSVGSGAVAGVAIGGTVRPQVRRLTVAGPGGTFVVPRSRTGAFLVLYGEAARGSAVLTARLADGSTRYYRTSLPPTLRPDGVALAPDPGGLPIWWAQGGPRPTPRRTCVQVNQDAGRDPRRNPASLRPVCGDLARGAVFARTIAVEPRSRPGTFGPGPSTPRRTVLVGAIASRVREVAVVTAAGRRVLPVGAAGRTFLAVFPPSVRSFDLLLEVTLRDGRVQRFPNPRAVNRAVARHPIPRIVGAVRLRRDPVGGRRVVLTARLDRPARRFEVTFLGREVRMRPVAGSPGRYRGVYDGDRGVRRPIVSGRVYGFSTLACGDHCDVRPASARLP</sequence>
<comment type="caution">
    <text evidence="2">The sequence shown here is derived from an EMBL/GenBank/DDBJ whole genome shotgun (WGS) entry which is preliminary data.</text>
</comment>
<gene>
    <name evidence="2" type="ORF">C7Y72_04905</name>
</gene>
<feature type="chain" id="PRO_5015716613" evidence="1">
    <location>
        <begin position="25"/>
        <end position="462"/>
    </location>
</feature>
<reference evidence="2 3" key="1">
    <citation type="submission" date="2018-03" db="EMBL/GenBank/DDBJ databases">
        <title>Aquarubrobacter algicola gen. nov., sp. nov., a novel actinobacterium isolated from shallow eutrophic lake during the end of cyanobacterial harmful algal blooms.</title>
        <authorList>
            <person name="Chun S.J."/>
        </authorList>
    </citation>
    <scope>NUCLEOTIDE SEQUENCE [LARGE SCALE GENOMIC DNA]</scope>
    <source>
        <strain evidence="2 3">Seoho-28</strain>
    </source>
</reference>
<proteinExistence type="predicted"/>
<keyword evidence="1" id="KW-0732">Signal</keyword>
<accession>A0A2T4UIG3</accession>
<protein>
    <submittedName>
        <fullName evidence="2">Uncharacterized protein</fullName>
    </submittedName>
</protein>
<evidence type="ECO:0000313" key="3">
    <source>
        <dbReference type="Proteomes" id="UP000240739"/>
    </source>
</evidence>
<name>A0A2T4UIG3_9ACTN</name>
<dbReference type="AlphaFoldDB" id="A0A2T4UIG3"/>
<organism evidence="2 3">
    <name type="scientific">Paraconexibacter algicola</name>
    <dbReference type="NCBI Taxonomy" id="2133960"/>
    <lineage>
        <taxon>Bacteria</taxon>
        <taxon>Bacillati</taxon>
        <taxon>Actinomycetota</taxon>
        <taxon>Thermoleophilia</taxon>
        <taxon>Solirubrobacterales</taxon>
        <taxon>Paraconexibacteraceae</taxon>
        <taxon>Paraconexibacter</taxon>
    </lineage>
</organism>